<keyword evidence="3" id="KW-0493">Microtubule</keyword>
<dbReference type="Pfam" id="PF08683">
    <property type="entry name" value="CAMSAP_CKK"/>
    <property type="match status" value="1"/>
</dbReference>
<feature type="region of interest" description="Disordered" evidence="7">
    <location>
        <begin position="1177"/>
        <end position="1199"/>
    </location>
</feature>
<evidence type="ECO:0000256" key="1">
    <source>
        <dbReference type="ARBA" id="ARBA00004245"/>
    </source>
</evidence>
<feature type="compositionally biased region" description="Polar residues" evidence="7">
    <location>
        <begin position="596"/>
        <end position="611"/>
    </location>
</feature>
<evidence type="ECO:0000256" key="3">
    <source>
        <dbReference type="ARBA" id="ARBA00022701"/>
    </source>
</evidence>
<dbReference type="Gene3D" id="3.10.20.360">
    <property type="entry name" value="CKK domain"/>
    <property type="match status" value="1"/>
</dbReference>
<dbReference type="OrthoDB" id="2125658at2759"/>
<evidence type="ECO:0000256" key="5">
    <source>
        <dbReference type="ARBA" id="ARBA00023212"/>
    </source>
</evidence>
<dbReference type="Proteomes" id="UP000007241">
    <property type="component" value="Unassembled WGS sequence"/>
</dbReference>
<feature type="compositionally biased region" description="Polar residues" evidence="7">
    <location>
        <begin position="660"/>
        <end position="669"/>
    </location>
</feature>
<feature type="compositionally biased region" description="Basic and acidic residues" evidence="7">
    <location>
        <begin position="926"/>
        <end position="938"/>
    </location>
</feature>
<dbReference type="GO" id="GO:0031122">
    <property type="term" value="P:cytoplasmic microtubule organization"/>
    <property type="evidence" value="ECO:0000318"/>
    <property type="project" value="GO_Central"/>
</dbReference>
<organism evidence="9 10">
    <name type="scientific">Batrachochytrium dendrobatidis (strain JAM81 / FGSC 10211)</name>
    <name type="common">Frog chytrid fungus</name>
    <dbReference type="NCBI Taxonomy" id="684364"/>
    <lineage>
        <taxon>Eukaryota</taxon>
        <taxon>Fungi</taxon>
        <taxon>Fungi incertae sedis</taxon>
        <taxon>Chytridiomycota</taxon>
        <taxon>Chytridiomycota incertae sedis</taxon>
        <taxon>Chytridiomycetes</taxon>
        <taxon>Rhizophydiales</taxon>
        <taxon>Rhizophydiales incertae sedis</taxon>
        <taxon>Batrachochytrium</taxon>
    </lineage>
</organism>
<dbReference type="Pfam" id="PF11971">
    <property type="entry name" value="CAMSAP_CH"/>
    <property type="match status" value="1"/>
</dbReference>
<dbReference type="STRING" id="684364.F4NS85"/>
<feature type="region of interest" description="Disordered" evidence="7">
    <location>
        <begin position="592"/>
        <end position="618"/>
    </location>
</feature>
<feature type="compositionally biased region" description="Polar residues" evidence="7">
    <location>
        <begin position="976"/>
        <end position="992"/>
    </location>
</feature>
<evidence type="ECO:0000256" key="6">
    <source>
        <dbReference type="SAM" id="Coils"/>
    </source>
</evidence>
<evidence type="ECO:0000256" key="2">
    <source>
        <dbReference type="ARBA" id="ARBA00022490"/>
    </source>
</evidence>
<feature type="compositionally biased region" description="Polar residues" evidence="7">
    <location>
        <begin position="643"/>
        <end position="653"/>
    </location>
</feature>
<dbReference type="InterPro" id="IPR011033">
    <property type="entry name" value="PRC_barrel-like_sf"/>
</dbReference>
<dbReference type="SMART" id="SM01051">
    <property type="entry name" value="CAMSAP_CKK"/>
    <property type="match status" value="1"/>
</dbReference>
<gene>
    <name evidence="9" type="ORF">BATDEDRAFT_85697</name>
</gene>
<evidence type="ECO:0000313" key="10">
    <source>
        <dbReference type="Proteomes" id="UP000007241"/>
    </source>
</evidence>
<sequence length="1417" mass="157507">MDSSSQLHFAKSLIGKDDLTDEDLVEGFVFLQILSLIVPSSVNLSWYTTDAAMKCTNLPLRNHTVLAKSLDSICKASSYPSIQDTLKSISQQVLQNAKSGDIDACHTLLNILCSAYCAMNNIDTSKKVEPLDGSGNLDLMDQDESMTIMEPQMLEVKASTNIRSLDDETYICAEPTFRPLVRWIVNKTIQVIQSKTKPIHSLANNLESILAELSNSSCLTLSTNTLNLLCSTQMYSILTFSLFDSTPLSDSHTLEILGSGVNLHADLKFLEILMTNGYLHFQHSLMDSLRDIICDQAPFYESIHANIISALLSASLRHIDIATVVNHLTHNFTEYNPALIYPYDLEDAMLVWANQCIVSVQKHQSSPSKSITTSNGTSSDMSDLDDIGKDTFDGRVICLILSRYYPTQFMVHEHTVKWKSKLTTADIVLNWSIISKFTQSNLGIDQPLLMPLDIEAIQTQRTDSSMGAANSSLCTLFVSLLVDVFNACTTQKFADKVEIATTVKRISISRTKLRDRPSLKSADSESGVKVDVRPQNNAFDKIQRMDSAVSNVLNTNDVEHVPFNVSNTLTVMRSDVPTVTDQLTQNTKLFAKDSESSQLHASQSQPKSTSPKIRPKKPSMHLVKTMQQSKLELLTVKNIQNGSKDQSLTSQSKSCKELRTSTPISNSFLPSIYNPIPQSDPSTSTTSMISKLPASANSTSTSSSSHRQKLDGVILPPLEHSHSESMVAKSNPSFSQFITPQQSIIDGKKVAEKVLVAVQQSTPRLPSRNDVHLPFIETTHSLVEKAPNSSIENAGSVYEPIHKVSGSIPLESSGNILESHATHDDATIKYLAKDENKQQGKIVTQSQLCELLVDEADQESHFTDNQEDIASLTMSQMPELNQYDSISQVEYYQHASNQSVYEDNNCFDKHQYVQSDTEEMDPEFDNEFKNGSEDRQSEQEMNQYQAAQISSACKRDCISDESSSKPNKYTHPYIGQTPQDRSAQSMASSTYKNEQEYTEPYDSLTNISELNKKSDNKQLLQKSDQNPNARSCTTPFAFSLDSTDTVKKSVYDDKVNFDQPEAVGISNAAEPPSLHEKKGTAISARVESFLPQSQMDASPKYTKSFPPSTPPTKLRPRTGLKSFPLLEATQPEAKTHESVTDTMVPFDQSIQETSEEKNTVDHVDELTAAEKWERVKKSKGISSNSTEPVPGKTEMKSSLTKLDQIQKQKAERDQIRKKLKQEREKTLEVARKEQAELQLKRMEEKSMQRLTSKVADNGTIEIKHASSLPSEITPANPKSCGSAFGTSKHPIKRAIIKVQSNRTLIKNALMHVCLAGSANESTKQEVMEDLHDSPAQHFVIIFKDVNNFSFRGLYSWDAVLDQTLKVYAGALGRNVLDPSQVLEFYKYDSGARTFKPVATKSFGRSVHAVAVGRDFLM</sequence>
<feature type="coiled-coil region" evidence="6">
    <location>
        <begin position="1202"/>
        <end position="1245"/>
    </location>
</feature>
<feature type="compositionally biased region" description="Polar residues" evidence="7">
    <location>
        <begin position="676"/>
        <end position="689"/>
    </location>
</feature>
<feature type="compositionally biased region" description="Acidic residues" evidence="7">
    <location>
        <begin position="916"/>
        <end position="925"/>
    </location>
</feature>
<dbReference type="InterPro" id="IPR032940">
    <property type="entry name" value="CAMSAP"/>
</dbReference>
<protein>
    <recommendedName>
        <fullName evidence="8">CKK domain-containing protein</fullName>
    </recommendedName>
</protein>
<comment type="subcellular location">
    <subcellularLocation>
        <location evidence="1">Cytoplasm</location>
        <location evidence="1">Cytoskeleton</location>
    </subcellularLocation>
</comment>
<dbReference type="OMA" id="NTRHELM"/>
<reference evidence="9 10" key="1">
    <citation type="submission" date="2009-12" db="EMBL/GenBank/DDBJ databases">
        <title>The draft genome of Batrachochytrium dendrobatidis.</title>
        <authorList>
            <consortium name="US DOE Joint Genome Institute (JGI-PGF)"/>
            <person name="Kuo A."/>
            <person name="Salamov A."/>
            <person name="Schmutz J."/>
            <person name="Lucas S."/>
            <person name="Pitluck S."/>
            <person name="Rosenblum E."/>
            <person name="Stajich J."/>
            <person name="Eisen M."/>
            <person name="Grigoriev I.V."/>
        </authorList>
    </citation>
    <scope>NUCLEOTIDE SEQUENCE [LARGE SCALE GENOMIC DNA]</scope>
    <source>
        <strain evidence="10">JAM81 / FGSC 10211</strain>
    </source>
</reference>
<feature type="region of interest" description="Disordered" evidence="7">
    <location>
        <begin position="915"/>
        <end position="1000"/>
    </location>
</feature>
<dbReference type="InParanoid" id="F4NS85"/>
<dbReference type="GO" id="GO:0005516">
    <property type="term" value="F:calmodulin binding"/>
    <property type="evidence" value="ECO:0007669"/>
    <property type="project" value="InterPro"/>
</dbReference>
<dbReference type="SUPFAM" id="SSF50346">
    <property type="entry name" value="PRC-barrel domain"/>
    <property type="match status" value="1"/>
</dbReference>
<dbReference type="InterPro" id="IPR038209">
    <property type="entry name" value="CKK_dom_sf"/>
</dbReference>
<accession>F4NS85</accession>
<keyword evidence="4 6" id="KW-0175">Coiled coil</keyword>
<feature type="compositionally biased region" description="Polar residues" evidence="7">
    <location>
        <begin position="939"/>
        <end position="951"/>
    </location>
</feature>
<name>F4NS85_BATDJ</name>
<dbReference type="EMBL" id="GL882879">
    <property type="protein sequence ID" value="EGF83000.1"/>
    <property type="molecule type" value="Genomic_DNA"/>
</dbReference>
<keyword evidence="10" id="KW-1185">Reference proteome</keyword>
<dbReference type="GO" id="GO:0005874">
    <property type="term" value="C:microtubule"/>
    <property type="evidence" value="ECO:0007669"/>
    <property type="project" value="UniProtKB-KW"/>
</dbReference>
<proteinExistence type="predicted"/>
<keyword evidence="5" id="KW-0206">Cytoskeleton</keyword>
<feature type="compositionally biased region" description="Low complexity" evidence="7">
    <location>
        <begin position="694"/>
        <end position="705"/>
    </location>
</feature>
<keyword evidence="2" id="KW-0963">Cytoplasm</keyword>
<dbReference type="GO" id="GO:0007026">
    <property type="term" value="P:negative regulation of microtubule depolymerization"/>
    <property type="evidence" value="ECO:0000318"/>
    <property type="project" value="GO_Central"/>
</dbReference>
<evidence type="ECO:0000259" key="8">
    <source>
        <dbReference type="PROSITE" id="PS51508"/>
    </source>
</evidence>
<evidence type="ECO:0000256" key="4">
    <source>
        <dbReference type="ARBA" id="ARBA00023054"/>
    </source>
</evidence>
<feature type="domain" description="CKK" evidence="8">
    <location>
        <begin position="1289"/>
        <end position="1417"/>
    </location>
</feature>
<evidence type="ECO:0000313" key="9">
    <source>
        <dbReference type="EMBL" id="EGF83000.1"/>
    </source>
</evidence>
<feature type="region of interest" description="Disordered" evidence="7">
    <location>
        <begin position="1096"/>
        <end position="1118"/>
    </location>
</feature>
<dbReference type="PANTHER" id="PTHR21595">
    <property type="entry name" value="PATRONIN"/>
    <property type="match status" value="1"/>
</dbReference>
<dbReference type="PROSITE" id="PS51508">
    <property type="entry name" value="CKK"/>
    <property type="match status" value="1"/>
</dbReference>
<dbReference type="GeneID" id="18242167"/>
<dbReference type="RefSeq" id="XP_006675939.1">
    <property type="nucleotide sequence ID" value="XM_006675876.1"/>
</dbReference>
<feature type="region of interest" description="Disordered" evidence="7">
    <location>
        <begin position="643"/>
        <end position="709"/>
    </location>
</feature>
<dbReference type="PANTHER" id="PTHR21595:SF0">
    <property type="entry name" value="PATRONIN"/>
    <property type="match status" value="1"/>
</dbReference>
<dbReference type="HOGENOM" id="CLU_253293_0_0_1"/>
<dbReference type="InterPro" id="IPR022613">
    <property type="entry name" value="CH_CAMSAP_2"/>
</dbReference>
<dbReference type="GO" id="GO:0051011">
    <property type="term" value="F:microtubule minus-end binding"/>
    <property type="evidence" value="ECO:0000318"/>
    <property type="project" value="GO_Central"/>
</dbReference>
<evidence type="ECO:0000256" key="7">
    <source>
        <dbReference type="SAM" id="MobiDB-lite"/>
    </source>
</evidence>
<dbReference type="InterPro" id="IPR014797">
    <property type="entry name" value="CKK_CAMSAP"/>
</dbReference>